<dbReference type="OrthoDB" id="2150324at2759"/>
<feature type="transmembrane region" description="Helical" evidence="8">
    <location>
        <begin position="22"/>
        <end position="43"/>
    </location>
</feature>
<evidence type="ECO:0000259" key="11">
    <source>
        <dbReference type="Pfam" id="PF14703"/>
    </source>
</evidence>
<evidence type="ECO:0008006" key="14">
    <source>
        <dbReference type="Google" id="ProtNLM"/>
    </source>
</evidence>
<organism evidence="12 13">
    <name type="scientific">Mucor saturninus</name>
    <dbReference type="NCBI Taxonomy" id="64648"/>
    <lineage>
        <taxon>Eukaryota</taxon>
        <taxon>Fungi</taxon>
        <taxon>Fungi incertae sedis</taxon>
        <taxon>Mucoromycota</taxon>
        <taxon>Mucoromycotina</taxon>
        <taxon>Mucoromycetes</taxon>
        <taxon>Mucorales</taxon>
        <taxon>Mucorineae</taxon>
        <taxon>Mucoraceae</taxon>
        <taxon>Mucor</taxon>
    </lineage>
</organism>
<keyword evidence="13" id="KW-1185">Reference proteome</keyword>
<evidence type="ECO:0000256" key="5">
    <source>
        <dbReference type="ARBA" id="ARBA00022989"/>
    </source>
</evidence>
<dbReference type="PANTHER" id="PTHR13018:SF149">
    <property type="entry name" value="DOMAIN PROTEIN, PUTATIVE (AFU_ORTHOLOGUE AFUA_3G11660)-RELATED"/>
    <property type="match status" value="1"/>
</dbReference>
<dbReference type="InterPro" id="IPR032880">
    <property type="entry name" value="CSC1/OSCA1-like_N"/>
</dbReference>
<evidence type="ECO:0000259" key="9">
    <source>
        <dbReference type="Pfam" id="PF02714"/>
    </source>
</evidence>
<dbReference type="Pfam" id="PF02714">
    <property type="entry name" value="RSN1_7TM"/>
    <property type="match status" value="1"/>
</dbReference>
<dbReference type="PANTHER" id="PTHR13018">
    <property type="entry name" value="PROBABLE MEMBRANE PROTEIN DUF221-RELATED"/>
    <property type="match status" value="1"/>
</dbReference>
<evidence type="ECO:0000313" key="12">
    <source>
        <dbReference type="EMBL" id="KAG2208864.1"/>
    </source>
</evidence>
<evidence type="ECO:0000256" key="4">
    <source>
        <dbReference type="ARBA" id="ARBA00022692"/>
    </source>
</evidence>
<evidence type="ECO:0000313" key="13">
    <source>
        <dbReference type="Proteomes" id="UP000603453"/>
    </source>
</evidence>
<feature type="domain" description="CSC1/OSCA1-like cytosolic" evidence="11">
    <location>
        <begin position="209"/>
        <end position="378"/>
    </location>
</feature>
<feature type="transmembrane region" description="Helical" evidence="8">
    <location>
        <begin position="541"/>
        <end position="568"/>
    </location>
</feature>
<dbReference type="EMBL" id="JAEPRD010000017">
    <property type="protein sequence ID" value="KAG2208864.1"/>
    <property type="molecule type" value="Genomic_DNA"/>
</dbReference>
<keyword evidence="3" id="KW-0813">Transport</keyword>
<dbReference type="InterPro" id="IPR003864">
    <property type="entry name" value="CSC1/OSCA1-like_7TM"/>
</dbReference>
<protein>
    <recommendedName>
        <fullName evidence="14">DUF221-domain-containing protein</fullName>
    </recommendedName>
</protein>
<dbReference type="AlphaFoldDB" id="A0A8H7RDB1"/>
<feature type="domain" description="CSC1/OSCA1-like 7TM region" evidence="9">
    <location>
        <begin position="389"/>
        <end position="670"/>
    </location>
</feature>
<feature type="compositionally biased region" description="Polar residues" evidence="7">
    <location>
        <begin position="924"/>
        <end position="934"/>
    </location>
</feature>
<feature type="transmembrane region" description="Helical" evidence="8">
    <location>
        <begin position="484"/>
        <end position="509"/>
    </location>
</feature>
<evidence type="ECO:0000256" key="2">
    <source>
        <dbReference type="ARBA" id="ARBA00007779"/>
    </source>
</evidence>
<feature type="transmembrane region" description="Helical" evidence="8">
    <location>
        <begin position="108"/>
        <end position="127"/>
    </location>
</feature>
<comment type="similarity">
    <text evidence="2">Belongs to the CSC1 (TC 1.A.17) family.</text>
</comment>
<feature type="transmembrane region" description="Helical" evidence="8">
    <location>
        <begin position="163"/>
        <end position="184"/>
    </location>
</feature>
<evidence type="ECO:0000256" key="3">
    <source>
        <dbReference type="ARBA" id="ARBA00022448"/>
    </source>
</evidence>
<dbReference type="Pfam" id="PF14703">
    <property type="entry name" value="PHM7_cyt"/>
    <property type="match status" value="1"/>
</dbReference>
<accession>A0A8H7RDB1</accession>
<keyword evidence="4 8" id="KW-0812">Transmembrane</keyword>
<dbReference type="InterPro" id="IPR027815">
    <property type="entry name" value="CSC1/OSCA1-like_cyt"/>
</dbReference>
<feature type="transmembrane region" description="Helical" evidence="8">
    <location>
        <begin position="678"/>
        <end position="698"/>
    </location>
</feature>
<evidence type="ECO:0000256" key="8">
    <source>
        <dbReference type="SAM" id="Phobius"/>
    </source>
</evidence>
<proteinExistence type="inferred from homology"/>
<dbReference type="InterPro" id="IPR045122">
    <property type="entry name" value="Csc1-like"/>
</dbReference>
<sequence>MSVYVPFDDQRKQDASFTIKSMGIQLGINLGTAIVVMIGFSLLRPRNSLVYAPKAKFSTDKNRPPSIAPTGWLSWIKPVFRVKDEILLQQIGCDAVLYIRFVRLLRKLLLCMSVIGLGALIPVYIIATKETGDWPPAAGSIEILSISGINSQNGKLVETPNTVWYWAPFSATWGFSILIAYFMYRASCDYIDMRQYYFRLPSNEATMKSLMVSHIPKSKQTDQDLKVWIESTRAIQHPIKDSMMGHHSNKLSEIYENHEIAVHQLETALASYLSDGKNTDSKKRPTVRVGGMFFGLFGGKKVDAIEHYTKQVAELDGEIKKLRKDQSKTAPYGWISFDKIEYAHQTERSLEKWLKKTDNEDVFQVRLSPTPTNLIWNNLPMNEKARKSKRWIGRIIYWVFVFVWMIPMTALSATSNVINLIRLIPNSASFIESHQVLMGLIQAYFTPIVMAIFFYLLPIFFRFLSKQQGYWTQTTLDRKVLTKLYVFFIINNLLVFTLTSMLIGIYGQIRALIESGSLPSDTSISGYVMQIARNISEVSTFWINFVCLKSLGLTMDLAMLVPLITITVKKFLTRPSPRELREMAKPPEFNFPQNYNLLLFFFTIALVYSAMSPLILPFALIYFTVAGMVYKYMLMYVYVTKIESGGKIWPVLFQTIMTSVIFFQVTMIIMLVLKGGNLQAYILIPLPFMTLAFQYFYYRRMHTLGSYLIGSDSNLPSNYIDESFLGDDHHASGKKKPAASKSSLRDQFQDPAYHDKLSTPTVHEDVKHLLQKVYRNSTPPAATSHGNSQHRHKVNETIEMVHNYSKNMAHDMDLDQQKGFSHKHHLYDAGCPIQFETVTEEDILEAESEDDEEEVAQGQREMTHYAKDDEEDMSLTKSSTFASSHYAASSYYNNNSDTTPLLQQQPSAPPPLPTHTSSERFLTAPQTRMPSTNNRNITSEYIEMYSSFTPNASGVNIANRSDLRAVSLEEFGTNDPVEPPLTIDRKRHTMPYSTEHEDSDRHLSLPNMYHPSLASMDYLSEEDEDDEDIEHAVSGKAVELKRQLSAPVVRRRHEDINTDLKRHNTVPSKSRQVINPFGDEYTESPVEYEEKILVEDEDEQEIERPVNYHRIVTEESFVDNKRHPTNQRNNNV</sequence>
<feature type="transmembrane region" description="Helical" evidence="8">
    <location>
        <begin position="651"/>
        <end position="672"/>
    </location>
</feature>
<keyword evidence="5 8" id="KW-1133">Transmembrane helix</keyword>
<keyword evidence="6 8" id="KW-0472">Membrane</keyword>
<feature type="transmembrane region" description="Helical" evidence="8">
    <location>
        <begin position="395"/>
        <end position="421"/>
    </location>
</feature>
<gene>
    <name evidence="12" type="ORF">INT47_011004</name>
</gene>
<comment type="subcellular location">
    <subcellularLocation>
        <location evidence="1">Membrane</location>
        <topology evidence="1">Multi-pass membrane protein</topology>
    </subcellularLocation>
</comment>
<reference evidence="12" key="1">
    <citation type="submission" date="2020-12" db="EMBL/GenBank/DDBJ databases">
        <title>Metabolic potential, ecology and presence of endohyphal bacteria is reflected in genomic diversity of Mucoromycotina.</title>
        <authorList>
            <person name="Muszewska A."/>
            <person name="Okrasinska A."/>
            <person name="Steczkiewicz K."/>
            <person name="Drgas O."/>
            <person name="Orlowska M."/>
            <person name="Perlinska-Lenart U."/>
            <person name="Aleksandrzak-Piekarczyk T."/>
            <person name="Szatraj K."/>
            <person name="Zielenkiewicz U."/>
            <person name="Pilsyk S."/>
            <person name="Malc E."/>
            <person name="Mieczkowski P."/>
            <person name="Kruszewska J.S."/>
            <person name="Biernat P."/>
            <person name="Pawlowska J."/>
        </authorList>
    </citation>
    <scope>NUCLEOTIDE SEQUENCE</scope>
    <source>
        <strain evidence="12">WA0000017839</strain>
    </source>
</reference>
<evidence type="ECO:0000259" key="10">
    <source>
        <dbReference type="Pfam" id="PF13967"/>
    </source>
</evidence>
<feature type="compositionally biased region" description="Low complexity" evidence="7">
    <location>
        <begin position="894"/>
        <end position="906"/>
    </location>
</feature>
<feature type="transmembrane region" description="Helical" evidence="8">
    <location>
        <begin position="441"/>
        <end position="464"/>
    </location>
</feature>
<evidence type="ECO:0000256" key="6">
    <source>
        <dbReference type="ARBA" id="ARBA00023136"/>
    </source>
</evidence>
<evidence type="ECO:0000256" key="7">
    <source>
        <dbReference type="SAM" id="MobiDB-lite"/>
    </source>
</evidence>
<name>A0A8H7RDB1_9FUNG</name>
<dbReference type="Proteomes" id="UP000603453">
    <property type="component" value="Unassembled WGS sequence"/>
</dbReference>
<dbReference type="GO" id="GO:0005886">
    <property type="term" value="C:plasma membrane"/>
    <property type="evidence" value="ECO:0007669"/>
    <property type="project" value="TreeGrafter"/>
</dbReference>
<comment type="caution">
    <text evidence="12">The sequence shown here is derived from an EMBL/GenBank/DDBJ whole genome shotgun (WGS) entry which is preliminary data.</text>
</comment>
<feature type="region of interest" description="Disordered" evidence="7">
    <location>
        <begin position="894"/>
        <end position="934"/>
    </location>
</feature>
<feature type="transmembrane region" description="Helical" evidence="8">
    <location>
        <begin position="614"/>
        <end position="639"/>
    </location>
</feature>
<dbReference type="Pfam" id="PF13967">
    <property type="entry name" value="RSN1_TM"/>
    <property type="match status" value="1"/>
</dbReference>
<dbReference type="GO" id="GO:0005227">
    <property type="term" value="F:calcium-activated cation channel activity"/>
    <property type="evidence" value="ECO:0007669"/>
    <property type="project" value="InterPro"/>
</dbReference>
<feature type="domain" description="CSC1/OSCA1-like N-terminal transmembrane" evidence="10">
    <location>
        <begin position="23"/>
        <end position="185"/>
    </location>
</feature>
<evidence type="ECO:0000256" key="1">
    <source>
        <dbReference type="ARBA" id="ARBA00004141"/>
    </source>
</evidence>